<dbReference type="GO" id="GO:0051539">
    <property type="term" value="F:4 iron, 4 sulfur cluster binding"/>
    <property type="evidence" value="ECO:0007669"/>
    <property type="project" value="UniProtKB-UniRule"/>
</dbReference>
<keyword evidence="6 12" id="KW-0004">4Fe-4S</keyword>
<dbReference type="InterPro" id="IPR054830">
    <property type="entry name" value="FdxA_Actino"/>
</dbReference>
<evidence type="ECO:0000256" key="1">
    <source>
        <dbReference type="ARBA" id="ARBA00001927"/>
    </source>
</evidence>
<dbReference type="NCBIfam" id="NF045480">
    <property type="entry name" value="FdxA_Actino"/>
    <property type="match status" value="1"/>
</dbReference>
<keyword evidence="8" id="KW-0677">Repeat</keyword>
<comment type="function">
    <text evidence="3 12">Ferredoxins are iron-sulfur proteins that transfer electrons in a wide variety of metabolic reactions.</text>
</comment>
<evidence type="ECO:0000256" key="4">
    <source>
        <dbReference type="ARBA" id="ARBA00013529"/>
    </source>
</evidence>
<reference evidence="14" key="1">
    <citation type="submission" date="2019-03" db="EMBL/GenBank/DDBJ databases">
        <title>Lake Tanganyika Metagenome-Assembled Genomes (MAGs).</title>
        <authorList>
            <person name="Tran P."/>
        </authorList>
    </citation>
    <scope>NUCLEOTIDE SEQUENCE</scope>
    <source>
        <strain evidence="14">K_DeepCast_65m_m2_066</strain>
    </source>
</reference>
<dbReference type="PANTHER" id="PTHR42859:SF2">
    <property type="entry name" value="FERREDOXIN"/>
    <property type="match status" value="1"/>
</dbReference>
<dbReference type="InterPro" id="IPR050294">
    <property type="entry name" value="RnfB_subfamily"/>
</dbReference>
<evidence type="ECO:0000256" key="12">
    <source>
        <dbReference type="RuleBase" id="RU365098"/>
    </source>
</evidence>
<comment type="cofactor">
    <cofactor evidence="1">
        <name>[3Fe-4S] cluster</name>
        <dbReference type="ChEBI" id="CHEBI:21137"/>
    </cofactor>
</comment>
<proteinExistence type="predicted"/>
<evidence type="ECO:0000259" key="13">
    <source>
        <dbReference type="PROSITE" id="PS51379"/>
    </source>
</evidence>
<evidence type="ECO:0000256" key="10">
    <source>
        <dbReference type="ARBA" id="ARBA00023004"/>
    </source>
</evidence>
<evidence type="ECO:0000256" key="3">
    <source>
        <dbReference type="ARBA" id="ARBA00003532"/>
    </source>
</evidence>
<evidence type="ECO:0000256" key="8">
    <source>
        <dbReference type="ARBA" id="ARBA00022737"/>
    </source>
</evidence>
<evidence type="ECO:0000313" key="14">
    <source>
        <dbReference type="EMBL" id="MBM3225027.1"/>
    </source>
</evidence>
<evidence type="ECO:0000256" key="7">
    <source>
        <dbReference type="ARBA" id="ARBA00022723"/>
    </source>
</evidence>
<keyword evidence="5 12" id="KW-0813">Transport</keyword>
<dbReference type="PROSITE" id="PS00198">
    <property type="entry name" value="4FE4S_FER_1"/>
    <property type="match status" value="1"/>
</dbReference>
<protein>
    <recommendedName>
        <fullName evidence="4 12">Ferredoxin</fullName>
    </recommendedName>
</protein>
<dbReference type="PROSITE" id="PS51379">
    <property type="entry name" value="4FE4S_FER_2"/>
    <property type="match status" value="2"/>
</dbReference>
<keyword evidence="9 12" id="KW-0249">Electron transport</keyword>
<dbReference type="EMBL" id="VGLS01000461">
    <property type="protein sequence ID" value="MBM3225027.1"/>
    <property type="molecule type" value="Genomic_DNA"/>
</dbReference>
<dbReference type="Gene3D" id="3.30.70.20">
    <property type="match status" value="1"/>
</dbReference>
<feature type="domain" description="4Fe-4S ferredoxin-type" evidence="13">
    <location>
        <begin position="34"/>
        <end position="63"/>
    </location>
</feature>
<dbReference type="AlphaFoldDB" id="A0A938B1J7"/>
<dbReference type="PANTHER" id="PTHR42859">
    <property type="entry name" value="OXIDOREDUCTASE"/>
    <property type="match status" value="1"/>
</dbReference>
<evidence type="ECO:0000256" key="5">
    <source>
        <dbReference type="ARBA" id="ARBA00022448"/>
    </source>
</evidence>
<evidence type="ECO:0000256" key="6">
    <source>
        <dbReference type="ARBA" id="ARBA00022485"/>
    </source>
</evidence>
<dbReference type="Pfam" id="PF12838">
    <property type="entry name" value="Fer4_7"/>
    <property type="match status" value="1"/>
</dbReference>
<evidence type="ECO:0000256" key="2">
    <source>
        <dbReference type="ARBA" id="ARBA00001966"/>
    </source>
</evidence>
<dbReference type="GO" id="GO:0046872">
    <property type="term" value="F:metal ion binding"/>
    <property type="evidence" value="ECO:0007669"/>
    <property type="project" value="UniProtKB-UniRule"/>
</dbReference>
<name>A0A938B1J7_UNCTE</name>
<keyword evidence="7 12" id="KW-0479">Metal-binding</keyword>
<evidence type="ECO:0000256" key="9">
    <source>
        <dbReference type="ARBA" id="ARBA00022982"/>
    </source>
</evidence>
<keyword evidence="10 12" id="KW-0408">Iron</keyword>
<dbReference type="InterPro" id="IPR017896">
    <property type="entry name" value="4Fe4S_Fe-S-bd"/>
</dbReference>
<dbReference type="GO" id="GO:0009055">
    <property type="term" value="F:electron transfer activity"/>
    <property type="evidence" value="ECO:0007669"/>
    <property type="project" value="UniProtKB-UniRule"/>
</dbReference>
<dbReference type="InterPro" id="IPR000813">
    <property type="entry name" value="7Fe_ferredoxin"/>
</dbReference>
<keyword evidence="11 12" id="KW-0411">Iron-sulfur</keyword>
<organism evidence="14 15">
    <name type="scientific">Tectimicrobiota bacterium</name>
    <dbReference type="NCBI Taxonomy" id="2528274"/>
    <lineage>
        <taxon>Bacteria</taxon>
        <taxon>Pseudomonadati</taxon>
        <taxon>Nitrospinota/Tectimicrobiota group</taxon>
        <taxon>Candidatus Tectimicrobiota</taxon>
    </lineage>
</organism>
<gene>
    <name evidence="14" type="ORF">FJZ47_14655</name>
</gene>
<dbReference type="InterPro" id="IPR017900">
    <property type="entry name" value="4Fe4S_Fe_S_CS"/>
</dbReference>
<accession>A0A938B1J7</accession>
<sequence>MAYVIAEPCVDVMDQACVDVCPVDCIHFEEGKDRMLYIEPDECIDCGACEPECPVEAIFTEEDVPDEWQAYKEINVQWFNNKDTARAKVNEVRPE</sequence>
<feature type="domain" description="4Fe-4S ferredoxin-type" evidence="13">
    <location>
        <begin position="1"/>
        <end position="31"/>
    </location>
</feature>
<dbReference type="Proteomes" id="UP000712673">
    <property type="component" value="Unassembled WGS sequence"/>
</dbReference>
<evidence type="ECO:0000313" key="15">
    <source>
        <dbReference type="Proteomes" id="UP000712673"/>
    </source>
</evidence>
<comment type="cofactor">
    <cofactor evidence="2 12">
        <name>[4Fe-4S] cluster</name>
        <dbReference type="ChEBI" id="CHEBI:49883"/>
    </cofactor>
</comment>
<evidence type="ECO:0000256" key="11">
    <source>
        <dbReference type="ARBA" id="ARBA00023014"/>
    </source>
</evidence>
<dbReference type="SUPFAM" id="SSF54862">
    <property type="entry name" value="4Fe-4S ferredoxins"/>
    <property type="match status" value="1"/>
</dbReference>
<comment type="caution">
    <text evidence="14">The sequence shown here is derived from an EMBL/GenBank/DDBJ whole genome shotgun (WGS) entry which is preliminary data.</text>
</comment>
<dbReference type="PRINTS" id="PR00354">
    <property type="entry name" value="7FE8SFRDOXIN"/>
</dbReference>